<reference evidence="1" key="1">
    <citation type="submission" date="2022-04" db="EMBL/GenBank/DDBJ databases">
        <title>Jade perch genome.</title>
        <authorList>
            <person name="Chao B."/>
        </authorList>
    </citation>
    <scope>NUCLEOTIDE SEQUENCE</scope>
    <source>
        <strain evidence="1">CB-2022</strain>
    </source>
</reference>
<protein>
    <submittedName>
        <fullName evidence="1">Uncharacterized protein</fullName>
    </submittedName>
</protein>
<comment type="caution">
    <text evidence="1">The sequence shown here is derived from an EMBL/GenBank/DDBJ whole genome shotgun (WGS) entry which is preliminary data.</text>
</comment>
<accession>A0ACB8VH93</accession>
<sequence>MLKMKLPMKTGEDGGDEAAEDSSLGRSEEQRFPRAVPPSAGSDGRDEWPRSSVCPSQLDKETVFEWFGLHLNPARRVEFMCGLLHMCQPLELRFLGSYLEDLARKDYHVLRDFEFRANSPSDLGLLTDVIDPVVRSKLLVCLSLLGSDSRECAGILFRILSHVDPALFYKNYDYSLPPFRDPHHHHHHPMFHPPCPDGSVSEPTCGFSASEAAAGPLEQLALLFTMASLHPAFYFHQRETVRGQLDKIEMAIEEERRQSQLGINTQATELTGQKADYLPSPAMGLGECAASHPPCQSRRSSRWAAQREAVHIEGIVLRGISRTRVDKEYNFEVKWSDSSSSSVTKTHLELENFLLKVHTSVEVIDFLTCCLCIWPAVYRPSFSLQLPKDQCTESFEKNILRLLSQGDQKESREVEKNLRERFLSAPPVFRQTRKVCSFFNCDSSYSTKPTGCRCNCQLGKAYQGDCSDASSQEEDLELYVQGHKKKHGTKSPSQGLSSAKGSVGDSWRGGHTAELNGPAERRKSCTVRSSQDAEQHPDSEKRSHAVTKTKSRGLPADRDKGKGKGAAFVANGRLVPTLSPQRKDGGSGPDTFGETSSESYSSPSSPQHRGPESMDSEDDNNKDTDSHSDDSSKGPGPGMFFTHQTDPAVVGEVSSVHPLSSNNHQAQMEPLCPETSTDFPTLSFIHSPPYVLPNGVAESPLPPSQSIIPDMKPLSGTLMMQIPRMPPPVPGPGIVGDPEKREVLPTFGISPLSLHPTGSPAVQVQRFKTALSHSQGVSEGALGGGAPQQASHQAPVRALSVMSPGPTSYSSPLQQPLSCQDPASVGSGLAPLPHVETSHAKHPGLTLPSGLPSPYTLPPVPTSVMPTVGAPAATGIAPSSGHVQAAVPPAVPTHTPGPAPSPSPALTHSTAHSDCTSYSNSSASCGNTPVTPGNPIGLQQTQQQQLPPHQPTPPQQQQPPPPQQQQQQQQPTGCGACGCHNNCGGRASSGNNNSVSGSSGCQAPLFFPAHQMAAAARQVFSVPPPLFQLTSLCSNSYLTHSQPPHQANGAATLSPFFPTAPPPAHPPPYGPIPPSTLTLTATQTCHHTCWAPRPRRWVAAANYSLQQQMAPSFCQRVYQHVYPNPLGMLPAATLGGGGVNKKNGNVSCYNCGVSGHYAQDCNQPSIDSAQQGSAATRNRGKQRTP</sequence>
<name>A0ACB8VH93_9TELE</name>
<evidence type="ECO:0000313" key="1">
    <source>
        <dbReference type="EMBL" id="KAI3355040.1"/>
    </source>
</evidence>
<keyword evidence="2" id="KW-1185">Reference proteome</keyword>
<dbReference type="EMBL" id="CM041551">
    <property type="protein sequence ID" value="KAI3355040.1"/>
    <property type="molecule type" value="Genomic_DNA"/>
</dbReference>
<proteinExistence type="predicted"/>
<dbReference type="Proteomes" id="UP000831701">
    <property type="component" value="Chromosome 21"/>
</dbReference>
<organism evidence="1 2">
    <name type="scientific">Scortum barcoo</name>
    <name type="common">barcoo grunter</name>
    <dbReference type="NCBI Taxonomy" id="214431"/>
    <lineage>
        <taxon>Eukaryota</taxon>
        <taxon>Metazoa</taxon>
        <taxon>Chordata</taxon>
        <taxon>Craniata</taxon>
        <taxon>Vertebrata</taxon>
        <taxon>Euteleostomi</taxon>
        <taxon>Actinopterygii</taxon>
        <taxon>Neopterygii</taxon>
        <taxon>Teleostei</taxon>
        <taxon>Neoteleostei</taxon>
        <taxon>Acanthomorphata</taxon>
        <taxon>Eupercaria</taxon>
        <taxon>Centrarchiformes</taxon>
        <taxon>Terapontoidei</taxon>
        <taxon>Terapontidae</taxon>
        <taxon>Scortum</taxon>
    </lineage>
</organism>
<gene>
    <name evidence="1" type="ORF">L3Q82_017922</name>
</gene>
<evidence type="ECO:0000313" key="2">
    <source>
        <dbReference type="Proteomes" id="UP000831701"/>
    </source>
</evidence>